<dbReference type="Proteomes" id="UP001591681">
    <property type="component" value="Unassembled WGS sequence"/>
</dbReference>
<evidence type="ECO:0000256" key="1">
    <source>
        <dbReference type="ARBA" id="ARBA00053258"/>
    </source>
</evidence>
<protein>
    <recommendedName>
        <fullName evidence="4">THUMP domain-containing protein 1</fullName>
    </recommendedName>
</protein>
<comment type="function">
    <text evidence="1">Functions as a tRNA-binding adapter to mediate NAT10-dependent tRNA acetylation modifying cytidine to N4-acetylcytidine (ac4C).</text>
</comment>
<evidence type="ECO:0000313" key="8">
    <source>
        <dbReference type="EMBL" id="KAL2086408.1"/>
    </source>
</evidence>
<name>A0ABD1JGX0_9TELE</name>
<evidence type="ECO:0000259" key="7">
    <source>
        <dbReference type="PROSITE" id="PS51165"/>
    </source>
</evidence>
<dbReference type="FunFam" id="3.30.2300.10:FF:000001">
    <property type="entry name" value="THUMP domain-containing protein 1"/>
    <property type="match status" value="1"/>
</dbReference>
<proteinExistence type="inferred from homology"/>
<evidence type="ECO:0000256" key="3">
    <source>
        <dbReference type="ARBA" id="ARBA00065332"/>
    </source>
</evidence>
<feature type="compositionally biased region" description="Low complexity" evidence="6">
    <location>
        <begin position="343"/>
        <end position="354"/>
    </location>
</feature>
<gene>
    <name evidence="8" type="ORF">ACEWY4_017467</name>
</gene>
<comment type="subunit">
    <text evidence="3">Interacts with NAT10. Binds tRNA.</text>
</comment>
<sequence>MSDAAESKKRSRKHYGGLKNKRQKVSRELDVGMQGILITCNMNERKCTSEAYNLLNEYADKLYGPEKFADKEESGSEEDDENEDDDAEAALKKEVTQMRESTEKGRRRFQAVDSGANNVVFIRTQNLEPDQLVHHILQDLHATKKKKSRVILRMLPVSGTCKAFPEDMERYLSTYLEPWFKEPAQATYQIAFKARNSSHNKRDDVIKALAALVGKLNPKNKVDLTNPELTIIVEVIKSVCCVSVVRDYTLFRKFNLQEVVKNDRAPDQGPKATPDNAPNQGPKTTPDNAPNQGPKTTPEKAPNQGPKATPENAPNQEPKAPPKNAPSVKAAQAEDEGEGGGEPAQQAAEPPTEATRNGSTEEGR</sequence>
<dbReference type="EMBL" id="JBHFQA010000015">
    <property type="protein sequence ID" value="KAL2086408.1"/>
    <property type="molecule type" value="Genomic_DNA"/>
</dbReference>
<feature type="region of interest" description="Disordered" evidence="6">
    <location>
        <begin position="1"/>
        <end position="26"/>
    </location>
</feature>
<feature type="compositionally biased region" description="Polar residues" evidence="6">
    <location>
        <begin position="276"/>
        <end position="295"/>
    </location>
</feature>
<dbReference type="Gene3D" id="3.30.2300.10">
    <property type="entry name" value="THUMP superfamily"/>
    <property type="match status" value="1"/>
</dbReference>
<dbReference type="InterPro" id="IPR004114">
    <property type="entry name" value="THUMP_dom"/>
</dbReference>
<comment type="caution">
    <text evidence="8">The sequence shown here is derived from an EMBL/GenBank/DDBJ whole genome shotgun (WGS) entry which is preliminary data.</text>
</comment>
<evidence type="ECO:0000256" key="2">
    <source>
        <dbReference type="ARBA" id="ARBA00060731"/>
    </source>
</evidence>
<keyword evidence="9" id="KW-1185">Reference proteome</keyword>
<dbReference type="SMART" id="SM00981">
    <property type="entry name" value="THUMP"/>
    <property type="match status" value="1"/>
</dbReference>
<dbReference type="PROSITE" id="PS51165">
    <property type="entry name" value="THUMP"/>
    <property type="match status" value="1"/>
</dbReference>
<feature type="region of interest" description="Disordered" evidence="6">
    <location>
        <begin position="262"/>
        <end position="364"/>
    </location>
</feature>
<comment type="similarity">
    <text evidence="2">Belongs to the THUMPD1 family.</text>
</comment>
<accession>A0ABD1JGX0</accession>
<evidence type="ECO:0000256" key="5">
    <source>
        <dbReference type="PROSITE-ProRule" id="PRU00529"/>
    </source>
</evidence>
<evidence type="ECO:0000256" key="4">
    <source>
        <dbReference type="ARBA" id="ARBA00074795"/>
    </source>
</evidence>
<organism evidence="8 9">
    <name type="scientific">Coilia grayii</name>
    <name type="common">Gray's grenadier anchovy</name>
    <dbReference type="NCBI Taxonomy" id="363190"/>
    <lineage>
        <taxon>Eukaryota</taxon>
        <taxon>Metazoa</taxon>
        <taxon>Chordata</taxon>
        <taxon>Craniata</taxon>
        <taxon>Vertebrata</taxon>
        <taxon>Euteleostomi</taxon>
        <taxon>Actinopterygii</taxon>
        <taxon>Neopterygii</taxon>
        <taxon>Teleostei</taxon>
        <taxon>Clupei</taxon>
        <taxon>Clupeiformes</taxon>
        <taxon>Clupeoidei</taxon>
        <taxon>Engraulidae</taxon>
        <taxon>Coilinae</taxon>
        <taxon>Coilia</taxon>
    </lineage>
</organism>
<dbReference type="InterPro" id="IPR040183">
    <property type="entry name" value="THUMPD1-like"/>
</dbReference>
<evidence type="ECO:0000313" key="9">
    <source>
        <dbReference type="Proteomes" id="UP001591681"/>
    </source>
</evidence>
<dbReference type="CDD" id="cd11717">
    <property type="entry name" value="THUMP_THUMPD1_like"/>
    <property type="match status" value="1"/>
</dbReference>
<dbReference type="PANTHER" id="PTHR13452">
    <property type="entry name" value="THUMP DOMAIN CONTAINING PROTEIN 1-RELATED"/>
    <property type="match status" value="1"/>
</dbReference>
<feature type="domain" description="THUMP" evidence="7">
    <location>
        <begin position="139"/>
        <end position="246"/>
    </location>
</feature>
<dbReference type="Pfam" id="PF02926">
    <property type="entry name" value="THUMP"/>
    <property type="match status" value="1"/>
</dbReference>
<keyword evidence="5" id="KW-0694">RNA-binding</keyword>
<dbReference type="SUPFAM" id="SSF143437">
    <property type="entry name" value="THUMP domain-like"/>
    <property type="match status" value="1"/>
</dbReference>
<dbReference type="AlphaFoldDB" id="A0ABD1JGX0"/>
<evidence type="ECO:0000256" key="6">
    <source>
        <dbReference type="SAM" id="MobiDB-lite"/>
    </source>
</evidence>
<feature type="compositionally biased region" description="Basic residues" evidence="6">
    <location>
        <begin position="9"/>
        <end position="24"/>
    </location>
</feature>
<dbReference type="GO" id="GO:0003723">
    <property type="term" value="F:RNA binding"/>
    <property type="evidence" value="ECO:0007669"/>
    <property type="project" value="UniProtKB-UniRule"/>
</dbReference>
<dbReference type="PANTHER" id="PTHR13452:SF10">
    <property type="entry name" value="THUMP DOMAIN-CONTAINING PROTEIN 1"/>
    <property type="match status" value="1"/>
</dbReference>
<reference evidence="8 9" key="1">
    <citation type="submission" date="2024-09" db="EMBL/GenBank/DDBJ databases">
        <title>A chromosome-level genome assembly of Gray's grenadier anchovy, Coilia grayii.</title>
        <authorList>
            <person name="Fu Z."/>
        </authorList>
    </citation>
    <scope>NUCLEOTIDE SEQUENCE [LARGE SCALE GENOMIC DNA]</scope>
    <source>
        <strain evidence="8">G4</strain>
        <tissue evidence="8">Muscle</tissue>
    </source>
</reference>